<name>A0A3E3IRU5_9FIRM</name>
<comment type="caution">
    <text evidence="1">The sequence shown here is derived from an EMBL/GenBank/DDBJ whole genome shotgun (WGS) entry which is preliminary data.</text>
</comment>
<sequence length="64" mass="7028">MKPAGQNCGKQARASLRPPTALLFALRILYHVREAAWYNRPSGRKRAASAYRPGIIAHQKAVAA</sequence>
<gene>
    <name evidence="1" type="ORF">DXC40_01735</name>
</gene>
<accession>A0A3E3IRU5</accession>
<dbReference type="AlphaFoldDB" id="A0A3E3IRU5"/>
<dbReference type="EMBL" id="QVME01000001">
    <property type="protein sequence ID" value="RGE69808.1"/>
    <property type="molecule type" value="Genomic_DNA"/>
</dbReference>
<evidence type="ECO:0000313" key="2">
    <source>
        <dbReference type="Proteomes" id="UP000260828"/>
    </source>
</evidence>
<proteinExistence type="predicted"/>
<dbReference type="Proteomes" id="UP000260828">
    <property type="component" value="Unassembled WGS sequence"/>
</dbReference>
<organism evidence="1 2">
    <name type="scientific">Anaerotruncus colihominis</name>
    <dbReference type="NCBI Taxonomy" id="169435"/>
    <lineage>
        <taxon>Bacteria</taxon>
        <taxon>Bacillati</taxon>
        <taxon>Bacillota</taxon>
        <taxon>Clostridia</taxon>
        <taxon>Eubacteriales</taxon>
        <taxon>Oscillospiraceae</taxon>
        <taxon>Anaerotruncus</taxon>
    </lineage>
</organism>
<evidence type="ECO:0000313" key="1">
    <source>
        <dbReference type="EMBL" id="RGE69808.1"/>
    </source>
</evidence>
<reference evidence="1 2" key="1">
    <citation type="submission" date="2018-08" db="EMBL/GenBank/DDBJ databases">
        <title>A genome reference for cultivated species of the human gut microbiota.</title>
        <authorList>
            <person name="Zou Y."/>
            <person name="Xue W."/>
            <person name="Luo G."/>
        </authorList>
    </citation>
    <scope>NUCLEOTIDE SEQUENCE [LARGE SCALE GENOMIC DNA]</scope>
    <source>
        <strain evidence="1 2">TF05-12AC</strain>
    </source>
</reference>
<protein>
    <submittedName>
        <fullName evidence="1">Uncharacterized protein</fullName>
    </submittedName>
</protein>